<name>A0A517YH35_9BACT</name>
<feature type="compositionally biased region" description="Basic and acidic residues" evidence="1">
    <location>
        <begin position="157"/>
        <end position="170"/>
    </location>
</feature>
<dbReference type="AlphaFoldDB" id="A0A517YH35"/>
<dbReference type="OrthoDB" id="9802910at2"/>
<feature type="region of interest" description="Disordered" evidence="1">
    <location>
        <begin position="147"/>
        <end position="170"/>
    </location>
</feature>
<sequence>MPVKIEPVAKVFTIEQANAMLPLVRAITTDLTTLARDVVERRSRLAAFKSRKDQKAGDPYSDELASMQQAVAADAQRLQEYIDELRSLGLEPKGAVEGLVDFPSQLDGRVVYLCWKLGEAEVTHWHEVEAGFAGRQSLVAGAVAHAEDDFESFSEPADTHSDNSHPEQAD</sequence>
<gene>
    <name evidence="2" type="ORF">ETAA8_46430</name>
</gene>
<protein>
    <recommendedName>
        <fullName evidence="4">DUF2203 domain-containing protein</fullName>
    </recommendedName>
</protein>
<dbReference type="Pfam" id="PF09969">
    <property type="entry name" value="DUF2203"/>
    <property type="match status" value="1"/>
</dbReference>
<keyword evidence="3" id="KW-1185">Reference proteome</keyword>
<evidence type="ECO:0000313" key="2">
    <source>
        <dbReference type="EMBL" id="QDU29529.1"/>
    </source>
</evidence>
<evidence type="ECO:0000256" key="1">
    <source>
        <dbReference type="SAM" id="MobiDB-lite"/>
    </source>
</evidence>
<dbReference type="Proteomes" id="UP000315017">
    <property type="component" value="Chromosome"/>
</dbReference>
<dbReference type="EMBL" id="CP036274">
    <property type="protein sequence ID" value="QDU29529.1"/>
    <property type="molecule type" value="Genomic_DNA"/>
</dbReference>
<proteinExistence type="predicted"/>
<dbReference type="RefSeq" id="WP_145093469.1">
    <property type="nucleotide sequence ID" value="NZ_CP036274.1"/>
</dbReference>
<dbReference type="KEGG" id="aagg:ETAA8_46430"/>
<reference evidence="2 3" key="1">
    <citation type="submission" date="2019-02" db="EMBL/GenBank/DDBJ databases">
        <title>Deep-cultivation of Planctomycetes and their phenomic and genomic characterization uncovers novel biology.</title>
        <authorList>
            <person name="Wiegand S."/>
            <person name="Jogler M."/>
            <person name="Boedeker C."/>
            <person name="Pinto D."/>
            <person name="Vollmers J."/>
            <person name="Rivas-Marin E."/>
            <person name="Kohn T."/>
            <person name="Peeters S.H."/>
            <person name="Heuer A."/>
            <person name="Rast P."/>
            <person name="Oberbeckmann S."/>
            <person name="Bunk B."/>
            <person name="Jeske O."/>
            <person name="Meyerdierks A."/>
            <person name="Storesund J.E."/>
            <person name="Kallscheuer N."/>
            <person name="Luecker S."/>
            <person name="Lage O.M."/>
            <person name="Pohl T."/>
            <person name="Merkel B.J."/>
            <person name="Hornburger P."/>
            <person name="Mueller R.-W."/>
            <person name="Bruemmer F."/>
            <person name="Labrenz M."/>
            <person name="Spormann A.M."/>
            <person name="Op den Camp H."/>
            <person name="Overmann J."/>
            <person name="Amann R."/>
            <person name="Jetten M.S.M."/>
            <person name="Mascher T."/>
            <person name="Medema M.H."/>
            <person name="Devos D.P."/>
            <person name="Kaster A.-K."/>
            <person name="Ovreas L."/>
            <person name="Rohde M."/>
            <person name="Galperin M.Y."/>
            <person name="Jogler C."/>
        </authorList>
    </citation>
    <scope>NUCLEOTIDE SEQUENCE [LARGE SCALE GENOMIC DNA]</scope>
    <source>
        <strain evidence="2 3">ETA_A8</strain>
    </source>
</reference>
<evidence type="ECO:0008006" key="4">
    <source>
        <dbReference type="Google" id="ProtNLM"/>
    </source>
</evidence>
<accession>A0A517YH35</accession>
<organism evidence="2 3">
    <name type="scientific">Anatilimnocola aggregata</name>
    <dbReference type="NCBI Taxonomy" id="2528021"/>
    <lineage>
        <taxon>Bacteria</taxon>
        <taxon>Pseudomonadati</taxon>
        <taxon>Planctomycetota</taxon>
        <taxon>Planctomycetia</taxon>
        <taxon>Pirellulales</taxon>
        <taxon>Pirellulaceae</taxon>
        <taxon>Anatilimnocola</taxon>
    </lineage>
</organism>
<dbReference type="InterPro" id="IPR018699">
    <property type="entry name" value="DUF2203"/>
</dbReference>
<evidence type="ECO:0000313" key="3">
    <source>
        <dbReference type="Proteomes" id="UP000315017"/>
    </source>
</evidence>